<feature type="domain" description="Alpha/beta hydrolase fold-3" evidence="2">
    <location>
        <begin position="148"/>
        <end position="261"/>
    </location>
</feature>
<protein>
    <recommendedName>
        <fullName evidence="7">Alpha/beta hydrolase fold-3</fullName>
    </recommendedName>
</protein>
<evidence type="ECO:0008006" key="7">
    <source>
        <dbReference type="Google" id="ProtNLM"/>
    </source>
</evidence>
<reference evidence="5 6" key="1">
    <citation type="journal article" date="2014" name="Proc. Natl. Acad. Sci. U.S.A.">
        <title>Trajectory and genomic determinants of fungal-pathogen speciation and host adaptation.</title>
        <authorList>
            <person name="Hu X."/>
            <person name="Xiao G."/>
            <person name="Zheng P."/>
            <person name="Shang Y."/>
            <person name="Su Y."/>
            <person name="Zhang X."/>
            <person name="Liu X."/>
            <person name="Zhan S."/>
            <person name="St Leger R.J."/>
            <person name="Wang C."/>
        </authorList>
    </citation>
    <scope>NUCLEOTIDE SEQUENCE [LARGE SCALE GENOMIC DNA]</scope>
    <source>
        <strain evidence="5 6">ARSEF 1941</strain>
    </source>
</reference>
<feature type="compositionally biased region" description="Basic and acidic residues" evidence="1">
    <location>
        <begin position="656"/>
        <end position="666"/>
    </location>
</feature>
<accession>A0A0B2X920</accession>
<dbReference type="GO" id="GO:0016787">
    <property type="term" value="F:hydrolase activity"/>
    <property type="evidence" value="ECO:0007669"/>
    <property type="project" value="InterPro"/>
</dbReference>
<feature type="compositionally biased region" description="Basic and acidic residues" evidence="1">
    <location>
        <begin position="504"/>
        <end position="517"/>
    </location>
</feature>
<dbReference type="GeneID" id="63735237"/>
<dbReference type="SUPFAM" id="SSF53474">
    <property type="entry name" value="alpha/beta-Hydrolases"/>
    <property type="match status" value="1"/>
</dbReference>
<evidence type="ECO:0000313" key="5">
    <source>
        <dbReference type="EMBL" id="KHO01781.1"/>
    </source>
</evidence>
<dbReference type="Pfam" id="PF07919">
    <property type="entry name" value="Gryzun"/>
    <property type="match status" value="1"/>
</dbReference>
<dbReference type="RefSeq" id="XP_040682846.1">
    <property type="nucleotide sequence ID" value="XM_040819581.1"/>
</dbReference>
<feature type="compositionally biased region" description="Basic and acidic residues" evidence="1">
    <location>
        <begin position="696"/>
        <end position="713"/>
    </location>
</feature>
<evidence type="ECO:0000259" key="4">
    <source>
        <dbReference type="Pfam" id="PF11817"/>
    </source>
</evidence>
<dbReference type="STRING" id="1081103.A0A0B2X920"/>
<gene>
    <name evidence="5" type="ORF">MAM_00782</name>
</gene>
<dbReference type="OrthoDB" id="6278596at2759"/>
<evidence type="ECO:0000256" key="1">
    <source>
        <dbReference type="SAM" id="MobiDB-lite"/>
    </source>
</evidence>
<dbReference type="InterPro" id="IPR021773">
    <property type="entry name" value="TPC11"/>
</dbReference>
<dbReference type="InterPro" id="IPR012880">
    <property type="entry name" value="Gryzun"/>
</dbReference>
<keyword evidence="6" id="KW-1185">Reference proteome</keyword>
<dbReference type="Gene3D" id="3.40.50.1820">
    <property type="entry name" value="alpha/beta hydrolase"/>
    <property type="match status" value="1"/>
</dbReference>
<dbReference type="InterPro" id="IPR029058">
    <property type="entry name" value="AB_hydrolase_fold"/>
</dbReference>
<feature type="domain" description="Trafficking protein particle complex subunit 11" evidence="4">
    <location>
        <begin position="1203"/>
        <end position="1467"/>
    </location>
</feature>
<name>A0A0B2X920_METAS</name>
<feature type="domain" description="Alpha/beta hydrolase fold-3" evidence="2">
    <location>
        <begin position="356"/>
        <end position="407"/>
    </location>
</feature>
<dbReference type="EMBL" id="AZHE01000001">
    <property type="protein sequence ID" value="KHO01781.1"/>
    <property type="molecule type" value="Genomic_DNA"/>
</dbReference>
<evidence type="ECO:0000313" key="6">
    <source>
        <dbReference type="Proteomes" id="UP000030816"/>
    </source>
</evidence>
<dbReference type="InterPro" id="IPR013094">
    <property type="entry name" value="AB_hydrolase_3"/>
</dbReference>
<dbReference type="PANTHER" id="PTHR14374:SF0">
    <property type="entry name" value="TRAFFICKING PROTEIN PARTICLE COMPLEX SUBUNIT 11"/>
    <property type="match status" value="1"/>
</dbReference>
<feature type="domain" description="Gryzun putative trafficking through Golgi" evidence="3">
    <location>
        <begin position="1495"/>
        <end position="2071"/>
    </location>
</feature>
<feature type="region of interest" description="Disordered" evidence="1">
    <location>
        <begin position="306"/>
        <end position="341"/>
    </location>
</feature>
<evidence type="ECO:0000259" key="3">
    <source>
        <dbReference type="Pfam" id="PF07919"/>
    </source>
</evidence>
<feature type="region of interest" description="Disordered" evidence="1">
    <location>
        <begin position="490"/>
        <end position="527"/>
    </location>
</feature>
<feature type="region of interest" description="Disordered" evidence="1">
    <location>
        <begin position="656"/>
        <end position="723"/>
    </location>
</feature>
<dbReference type="Pfam" id="PF11817">
    <property type="entry name" value="Foie-gras_1"/>
    <property type="match status" value="1"/>
</dbReference>
<organism evidence="5 6">
    <name type="scientific">Metarhizium album (strain ARSEF 1941)</name>
    <dbReference type="NCBI Taxonomy" id="1081103"/>
    <lineage>
        <taxon>Eukaryota</taxon>
        <taxon>Fungi</taxon>
        <taxon>Dikarya</taxon>
        <taxon>Ascomycota</taxon>
        <taxon>Pezizomycotina</taxon>
        <taxon>Sordariomycetes</taxon>
        <taxon>Hypocreomycetidae</taxon>
        <taxon>Hypocreales</taxon>
        <taxon>Clavicipitaceae</taxon>
        <taxon>Metarhizium</taxon>
    </lineage>
</organism>
<dbReference type="PANTHER" id="PTHR14374">
    <property type="entry name" value="FOIE GRAS"/>
    <property type="match status" value="1"/>
</dbReference>
<dbReference type="Pfam" id="PF07859">
    <property type="entry name" value="Abhydrolase_3"/>
    <property type="match status" value="2"/>
</dbReference>
<dbReference type="HOGENOM" id="CLU_232605_0_0_1"/>
<sequence>MNSLNTTSVSLAVTPTVVSTLFSHYLNRKPLKQKPTAHLSYDEGLHLIRSFLEFASHHTVEELQAFTSQWVPSPRWIKVQVAKIPDEFLSRSAELVQSQLGPDGIVQVGGRQWWQWRKPKSTFEAEWIEMRAHYNARKAIDDPGRRVMLYVHGGAYFFGSVDEHRYQMQRHARKLKARVFAPRYRLAPQFPFPCGLQDCLAAYLYLISVQEPSTILLAGDSAGGGMVMSMLCVLRDQGIPLPAGGILISPWVDLTHSFPSVAADAPLDYIPQSGFHHKPSRAWPPPNDDDIATLRGEAVKRANKTAANDNARDFPAMTNGESANKDDAADSVGDATHPPKRLTVNVDGKMVVIKDQIQMYTTNALLDHPLVSPIMQTTLGGLPPLQIIVGGGELLRDEQVYLAHKCANPRKYTRPLEAISKKEVELLERYKPTDVQLQVWDDLCHVAPTLSFTRPAKFIYRSVAQFGAWALARAQKRGIEIMDDDEISVISNSGSDTDGAEIDQQTKEGKPQTELREPGQVGKAGDPLPRFINHMVRQRVTRHGITLPLAAETELPGCCMNASEVGVAKEGTVMRWRATKEQWDSRYSLSKMKVHKKIVKDMVTGFQDFGVGEYPPPTALAGRRLVESDIVEKKTRSMGLSLWSLWGSKHDELTVEREKEADKTPELQDVTGAEGRGARSYQDIESQQPGSSRPGIESRSRSRRRTVVDEHQTGETGLDGDTPVAQLIEQRKKQEATHPGLLSPSYVPETGVAGKRPFIDGIALPFSLKNDAETASMVTLNSAVTPTGEGPRPLSPLGSRMDLSVQPEANDAVRAEKMLAARTTRPTTVLSSKLDQHPLIREPEQTSASKKLTPVAAFKRADERRPPALATCMMDGYPSGSLDHNVPFLVAAGLNSAEPELDLQGELGTQGQLIKSDLPPLEGREAQVLERYFAEVDIRGTSWAVVSRDEPYRFRIKTLGRSYLLPPRKTLIPDSVGPPDPGATIHSPFSPLSHVSVLYPDGLIDSQWIKKHQHLVPSIYACFYSLSHDNRLKSDVNEIKATLSRSGFKTRVAIILFGNHDSGTAVLTEEVQDRLESIRRGTALDPKSIFYMPTQESPAELKRKVDNILATLYSNAVEYYRDLGRHARKKRSRGFAPQPTIPPTTGTSHTLSLPDWNFRYDMKTAILAEFRQELDAAIRSFEQAYEILLGQDVFDMIPSWSSRWNEARKLADVISIRCLRLHLWMGHTSLAVRRWQTHRDRIGDLVDRRGHGTNTYGWQAWEARWAMVMANLIEKIEVSGLVPPSVTIYLPPERAVLGERLQPWELLHHTGYWYRMAARHLGARRTLARMMPDEDREAPESAAKSAKSSYDTYMCPPPHQEHPLSGEGGVNHAQLIIDCLIASRTQFEARGQLRLSAELSLECAKEMATLGSWEEVVAILRPLWDSGSYRVDNWLDISEDLCWLLRRAAKETGQADLVVAADWELMNKKFSKRQHWRYDLSQSLDGVTVGEKPWIQLTDASSSPLISSSFVFRSKENKAGDLCLAQFTLISNAMADSMPISLSSVKISFAGSLRPIFLQHGSTEEEISLITKVPLEEQLSTDGSGDLPLTLSGTCDLTLKPGQKHVFEMAIPLRESGDAEASTVVATYRHERFDLQYTMSFRETDQVTGWYVKTSDKPRQLRANARILHIKPRPPKLRISLRESWSQCYTNETVELGIELRNEEEEAANVKLDVHLYGESAPSFRLQVGEHERIGETGAEESKALAAPVGIIANGAVVELKLAIDPTMVPTTYDLHMQATYRLESDTATPIVQVLSLPLDVVGPFEANYDLLPRLHPDPWPSLFDCEGVHMATEEETAAPPAKGFAQKWCLVCHYASFAVEDLKVLGMELQVVSCTGGATCTVTSRPEVGEAGMTVTPKTIHEAQFDLVAHKLSLDDGHAATLDLAFMIHWKRETASAESQSNVTTMPVGQYLVLGTEPRVLASALYSNPTASTNLLHLDITIENPSNHFLTFGLGMEPSDSFGFSGAKQTTINLLPVSRNTVRYRLLPFVRGDYIRPSLVVRDKYFQKVLRIIPTEGMKIDKDGLLIWVPGDDGKHSETEAAEA</sequence>
<evidence type="ECO:0000259" key="2">
    <source>
        <dbReference type="Pfam" id="PF07859"/>
    </source>
</evidence>
<dbReference type="Proteomes" id="UP000030816">
    <property type="component" value="Unassembled WGS sequence"/>
</dbReference>
<proteinExistence type="predicted"/>
<comment type="caution">
    <text evidence="5">The sequence shown here is derived from an EMBL/GenBank/DDBJ whole genome shotgun (WGS) entry which is preliminary data.</text>
</comment>